<keyword evidence="2" id="KW-0472">Membrane</keyword>
<evidence type="ECO:0000256" key="1">
    <source>
        <dbReference type="SAM" id="MobiDB-lite"/>
    </source>
</evidence>
<dbReference type="Proteomes" id="UP001497744">
    <property type="component" value="Unassembled WGS sequence"/>
</dbReference>
<reference evidence="3 4" key="1">
    <citation type="submission" date="2021-06" db="EMBL/GenBank/DDBJ databases">
        <title>Genome sequence of Babesia caballi.</title>
        <authorList>
            <person name="Yamagishi J."/>
            <person name="Kidaka T."/>
            <person name="Ochi A."/>
        </authorList>
    </citation>
    <scope>NUCLEOTIDE SEQUENCE [LARGE SCALE GENOMIC DNA]</scope>
    <source>
        <strain evidence="3">USDA-D6B2</strain>
    </source>
</reference>
<dbReference type="Pfam" id="PF12785">
    <property type="entry name" value="VESA1_N"/>
    <property type="match status" value="1"/>
</dbReference>
<comment type="caution">
    <text evidence="3">The sequence shown here is derived from an EMBL/GenBank/DDBJ whole genome shotgun (WGS) entry which is preliminary data.</text>
</comment>
<dbReference type="GeneID" id="94193873"/>
<feature type="region of interest" description="Disordered" evidence="1">
    <location>
        <begin position="430"/>
        <end position="461"/>
    </location>
</feature>
<keyword evidence="4" id="KW-1185">Reference proteome</keyword>
<evidence type="ECO:0000256" key="2">
    <source>
        <dbReference type="SAM" id="Phobius"/>
    </source>
</evidence>
<proteinExistence type="predicted"/>
<gene>
    <name evidence="3" type="ORF">BcabD6B2_18270</name>
</gene>
<evidence type="ECO:0000313" key="3">
    <source>
        <dbReference type="EMBL" id="GIX62392.1"/>
    </source>
</evidence>
<keyword evidence="2" id="KW-0812">Transmembrane</keyword>
<accession>A0AAV4LQ56</accession>
<feature type="transmembrane region" description="Helical" evidence="2">
    <location>
        <begin position="1134"/>
        <end position="1151"/>
    </location>
</feature>
<feature type="compositionally biased region" description="Polar residues" evidence="1">
    <location>
        <begin position="448"/>
        <end position="461"/>
    </location>
</feature>
<dbReference type="RefSeq" id="XP_067714461.1">
    <property type="nucleotide sequence ID" value="XM_067858360.1"/>
</dbReference>
<feature type="compositionally biased region" description="Basic and acidic residues" evidence="1">
    <location>
        <begin position="432"/>
        <end position="446"/>
    </location>
</feature>
<dbReference type="AlphaFoldDB" id="A0AAV4LQ56"/>
<keyword evidence="2" id="KW-1133">Transmembrane helix</keyword>
<evidence type="ECO:0000313" key="4">
    <source>
        <dbReference type="Proteomes" id="UP001497744"/>
    </source>
</evidence>
<protein>
    <submittedName>
        <fullName evidence="3">Variant erythrocyte surface antigen-1 family protein</fullName>
    </submittedName>
</protein>
<sequence length="1193" mass="131064">MSLADCPSNLKEAIDWILRVTGKDGQGGGNIPGLAKAIKQVFSDAIGDAQNIPGGDRTNGDEFKKLWEGLLINLEDTTDAYTVGTNSLIGNLAEGLRKFIGYKATILDGYHGGLVTGAGIAPSNIATHRLCDAAIAFTIGVLEKVRETTVPPQLGEPLSSEHKNKIDAVISKLYECYGKGPQTLPEVETSMSELTTSAFNRTGIGGFVDGVRKAFETNLKSLNGQGDSAENVAEKIGAYLKAVLKTWVKDGASGVDGKLKELGSTLKSTTPYDPTNKTVSQKITSVNGAIKTELSSNISHLKYLIPVLKAGKSAFMAQLENKNKYVPTNYQPAGLLQWNTPNDTDVKTCAKIFLGCLPLIFSKLSYLYWRCHDNGGGWNKLTLYSADLKDFLFGMDYHPRYLNRNKTGQNIVQTAMNKNFPDFSEGMNKAQEAARTRAEKENKAKESIYQNAQPSPSNQNSTYPEFLDGCKEKLNEQIKSGTSSTLDKCPLSALHLLASCYFRCMQSKRDAASSRPPSTIREMLYFLAALPYSPNYDSLDTHISNYFKKLSNQSGETYDAELMIAVADSSTNQQHNTLSAADLKYHLVTTCSFSSSVLGLIQGHGASEHGGEPWLYELYCNSAYNLTYSTGAALFNAIAKYTYAVQFQLLFLYFMCSNDGNKCGWNNCTYGREVNSKGSGETLASHICPGFKCNDPFKCGHNGSGSNRDCKHNNYGQTNSCGKASPSALQAFLTDGIQGMCRLHPGSSHHLSTCAGSLCHVPMGFKAERLRQTPRTGNLISLALQLFCGSPTSPLRQLCEKLGCLTNRTPRTLGDVFGFIWHLNYQLFKTKRPTLAKLIGKFETAFDLQSLAQNFTTKPYSAIATIWDKISEIKSNLTAHSKPTGLSLSLESMAPAIPFLYQLFMAEDPNTLPGALFDLTQHCHKVEDRELKHKSHDTSSSGCSSPNDLWSMYQPLGQMPSNGRQDTQAACRNAQCGGYLYPLTHSDGSTYDPKHASSYLSWLLYLTDDFEIGLRYMLDDFKNIDCKTSGCGGKTKCFEHHPPGTHGTNTDCTCDSVVYCGGVLPLLYRYGFKFYSPYSLSGDIGGSSTKRNCKAFADQLQSVLAEGAPLTNLLTTIDDFLYAIRWEFFSKLSAFWTVYICIILYTFFFLLDTLRVRSHLHFPSSNRIAPISLLGTGKAPALTKLTKLTYFIP</sequence>
<organism evidence="3 4">
    <name type="scientific">Babesia caballi</name>
    <dbReference type="NCBI Taxonomy" id="5871"/>
    <lineage>
        <taxon>Eukaryota</taxon>
        <taxon>Sar</taxon>
        <taxon>Alveolata</taxon>
        <taxon>Apicomplexa</taxon>
        <taxon>Aconoidasida</taxon>
        <taxon>Piroplasmida</taxon>
        <taxon>Babesiidae</taxon>
        <taxon>Babesia</taxon>
    </lineage>
</organism>
<dbReference type="InterPro" id="IPR024751">
    <property type="entry name" value="VESA1"/>
</dbReference>
<dbReference type="EMBL" id="BPLF01000002">
    <property type="protein sequence ID" value="GIX62392.1"/>
    <property type="molecule type" value="Genomic_DNA"/>
</dbReference>
<name>A0AAV4LQ56_BABCB</name>